<reference evidence="2" key="1">
    <citation type="submission" date="2023-06" db="EMBL/GenBank/DDBJ databases">
        <title>Genome-scale phylogeny and comparative genomics of the fungal order Sordariales.</title>
        <authorList>
            <consortium name="Lawrence Berkeley National Laboratory"/>
            <person name="Hensen N."/>
            <person name="Bonometti L."/>
            <person name="Westerberg I."/>
            <person name="Brannstrom I.O."/>
            <person name="Guillou S."/>
            <person name="Cros-Aarteil S."/>
            <person name="Calhoun S."/>
            <person name="Haridas S."/>
            <person name="Kuo A."/>
            <person name="Mondo S."/>
            <person name="Pangilinan J."/>
            <person name="Riley R."/>
            <person name="LaButti K."/>
            <person name="Andreopoulos B."/>
            <person name="Lipzen A."/>
            <person name="Chen C."/>
            <person name="Yanf M."/>
            <person name="Daum C."/>
            <person name="Ng V."/>
            <person name="Clum A."/>
            <person name="Steindorff A."/>
            <person name="Ohm R."/>
            <person name="Martin F."/>
            <person name="Silar P."/>
            <person name="Natvig D."/>
            <person name="Lalanne C."/>
            <person name="Gautier V."/>
            <person name="Ament-velasquez S.L."/>
            <person name="Kruys A."/>
            <person name="Hutchinson M.I."/>
            <person name="Powell A.J."/>
            <person name="Barry K."/>
            <person name="Miller A.N."/>
            <person name="Grigoriev I.V."/>
            <person name="Debuchy R."/>
            <person name="Gladieux P."/>
            <person name="Thoren M.H."/>
            <person name="Johannesson H."/>
        </authorList>
    </citation>
    <scope>NUCLEOTIDE SEQUENCE</scope>
    <source>
        <strain evidence="2">SMH3187-1</strain>
    </source>
</reference>
<organism evidence="2 3">
    <name type="scientific">Schizothecium vesticola</name>
    <dbReference type="NCBI Taxonomy" id="314040"/>
    <lineage>
        <taxon>Eukaryota</taxon>
        <taxon>Fungi</taxon>
        <taxon>Dikarya</taxon>
        <taxon>Ascomycota</taxon>
        <taxon>Pezizomycotina</taxon>
        <taxon>Sordariomycetes</taxon>
        <taxon>Sordariomycetidae</taxon>
        <taxon>Sordariales</taxon>
        <taxon>Schizotheciaceae</taxon>
        <taxon>Schizothecium</taxon>
    </lineage>
</organism>
<feature type="region of interest" description="Disordered" evidence="1">
    <location>
        <begin position="1"/>
        <end position="160"/>
    </location>
</feature>
<dbReference type="EMBL" id="JAUKUD010000007">
    <property type="protein sequence ID" value="KAK0738917.1"/>
    <property type="molecule type" value="Genomic_DNA"/>
</dbReference>
<name>A0AA40BRA3_9PEZI</name>
<sequence>MAPLASLLKRQRLHRIKPSLPEATPEAKIWRSEPPMLLNGSSESRTGGQQGQPPSEPWASRHAQLGSGSHHKKQFDHHGRQQGEDEHAVSGTTTKDNSLAGSERDVGVDGGTLPWHAKEPSRGVSGPADTRAVAFVNNARVKSKVPTDDGGNGTDNFEKRTGINGIAIGRYPIWMTTSTENQPRNRHTTRDDAGYQVNRSNCRLQRLNAKAIGLSMLPLLALRVSADEVHHRAAKVAATAVSAFVSFGTGMTSLQRNGNEGGQDVPPHLFFDLPAGSHRMLYALVLCRGREDEAVYLGGVRRLVHRMGGDSSRCGPSTGDVSDAFSWLDKVNLFGLLAAVAGIINVRTDGMLRAEVDEVLGSGASANPLLPLTGNNGPGASELPSGVEGSGENRQQSRSEDSAA</sequence>
<feature type="compositionally biased region" description="Basic and acidic residues" evidence="1">
    <location>
        <begin position="395"/>
        <end position="404"/>
    </location>
</feature>
<feature type="compositionally biased region" description="Polar residues" evidence="1">
    <location>
        <begin position="90"/>
        <end position="100"/>
    </location>
</feature>
<evidence type="ECO:0000256" key="1">
    <source>
        <dbReference type="SAM" id="MobiDB-lite"/>
    </source>
</evidence>
<proteinExistence type="predicted"/>
<feature type="compositionally biased region" description="Basic and acidic residues" evidence="1">
    <location>
        <begin position="76"/>
        <end position="88"/>
    </location>
</feature>
<comment type="caution">
    <text evidence="2">The sequence shown here is derived from an EMBL/GenBank/DDBJ whole genome shotgun (WGS) entry which is preliminary data.</text>
</comment>
<protein>
    <submittedName>
        <fullName evidence="2">Uncharacterized protein</fullName>
    </submittedName>
</protein>
<keyword evidence="3" id="KW-1185">Reference proteome</keyword>
<evidence type="ECO:0000313" key="2">
    <source>
        <dbReference type="EMBL" id="KAK0738917.1"/>
    </source>
</evidence>
<dbReference type="Proteomes" id="UP001172155">
    <property type="component" value="Unassembled WGS sequence"/>
</dbReference>
<evidence type="ECO:0000313" key="3">
    <source>
        <dbReference type="Proteomes" id="UP001172155"/>
    </source>
</evidence>
<feature type="compositionally biased region" description="Polar residues" evidence="1">
    <location>
        <begin position="39"/>
        <end position="53"/>
    </location>
</feature>
<dbReference type="AlphaFoldDB" id="A0AA40BRA3"/>
<gene>
    <name evidence="2" type="ORF">B0T18DRAFT_492769</name>
</gene>
<feature type="region of interest" description="Disordered" evidence="1">
    <location>
        <begin position="367"/>
        <end position="404"/>
    </location>
</feature>
<accession>A0AA40BRA3</accession>